<reference evidence="1 2" key="1">
    <citation type="submission" date="2023-02" db="EMBL/GenBank/DDBJ databases">
        <title>LHISI_Scaffold_Assembly.</title>
        <authorList>
            <person name="Stuart O.P."/>
            <person name="Cleave R."/>
            <person name="Magrath M.J.L."/>
            <person name="Mikheyev A.S."/>
        </authorList>
    </citation>
    <scope>NUCLEOTIDE SEQUENCE [LARGE SCALE GENOMIC DNA]</scope>
    <source>
        <strain evidence="1">Daus_M_001</strain>
        <tissue evidence="1">Leg muscle</tissue>
    </source>
</reference>
<gene>
    <name evidence="1" type="ORF">PR048_005656</name>
</gene>
<evidence type="ECO:0000313" key="2">
    <source>
        <dbReference type="Proteomes" id="UP001159363"/>
    </source>
</evidence>
<dbReference type="EMBL" id="JARBHB010000002">
    <property type="protein sequence ID" value="KAJ8893073.1"/>
    <property type="molecule type" value="Genomic_DNA"/>
</dbReference>
<sequence length="1167" mass="131813">MTRPPLVATRGIPPPITPALPETECYISVVPAGLAPKRRAKRTDPKVSQWWYCCVAEQRASYLFWNRNTLTFNLYVIAKSRRLISNPVRGAGQSHVTRWRVVSSRALDPSRQCTGRACENELLIHHLSWGGGKKKKSVSDLHPEGCWFDYGRYAERIPMIPLVRKFLRAEFKIATPRVKEHGVKGEKARILNDIDQLKVTAEQTRNASRCQYMSDVVAADCGSPRRAGATFLNTKSSRRIGTLVIAATWLKRVAKERKLQFKMRRLIVSLTRKGKSYSEIGNIAERSRSAVQSVTQRFKETKLLINIEKVGRPHCLHVERQLLFFLENRYRARVPRKKPYISKENRKSRLEFANTYVGKDLGLWNSVVFSDESKFNHFHYDSRVLVWNRPNSALDIQNLQATMKHGGGDVMVWECMAASGKFYERECGGTGFGKRLLYFQYDNDPKHTAEIVRLWVLYTLHTLKTLEKSPDLNRIKHLWSELERRVRELHICSKSQLKELLLKEWHIGAETTGNLVYSMSKRLREVMHDEIGTPSTEGLKSLLFFIREDYCCVISYSMLLTPSQWRTPNVYKESKSCKETCIVAERDWAAMVGDWGHGYLPKVLSPSPRLLTSGSAPELSLEPACNGFKGHKGRVATQQYNEIPYSLVPKAEEYTTSIQVDLKQGFQKCSYYREQPMTTNVHSMLADKALDVGPATDVPVGMPTGVCNIFVTVNEVNMEWRRNWGGGRGKRKIPERTRRPTASFGMISICESSVARPGIEPAVRRSGKLSYSASIFSVRTIGPLNTGDSVAPLRHATLSRIYAAEDAIINMDFDQDNLVLVLLLRRRHRRRHKQQKSLHKRWTHQSAETHFGFLPLMVQGIDSGTVVNYPQMMSTQMDTGCCTDVFEERRMGEIRRTRLQESLMKSAVDTSVSTVEPLGLRLTWRKVMYVGNPGGSGEDGYVRLLGAAQRSKRGPTGGNPEVLKHANLANPLTAGFCGLSTVEANGMEWNSIGTWKQWRQPSLVGQRIRLHNWGWLPDPLLPTFTCDVEILMVAQKSEDGVDAMTELPGFLPPSAGSLRTLSEVTAVDISVRAVRRPAVEYGRQYYLKGACASNMLAHKSSGRHRLTAVVAITRHQKWLVCKIPRDSVVATGGGDTPPRATVAHVQAFSPLQCLLRGYYHPATESPT</sequence>
<name>A0ABQ9I8U5_9NEOP</name>
<organism evidence="1 2">
    <name type="scientific">Dryococelus australis</name>
    <dbReference type="NCBI Taxonomy" id="614101"/>
    <lineage>
        <taxon>Eukaryota</taxon>
        <taxon>Metazoa</taxon>
        <taxon>Ecdysozoa</taxon>
        <taxon>Arthropoda</taxon>
        <taxon>Hexapoda</taxon>
        <taxon>Insecta</taxon>
        <taxon>Pterygota</taxon>
        <taxon>Neoptera</taxon>
        <taxon>Polyneoptera</taxon>
        <taxon>Phasmatodea</taxon>
        <taxon>Verophasmatodea</taxon>
        <taxon>Anareolatae</taxon>
        <taxon>Phasmatidae</taxon>
        <taxon>Eurycanthinae</taxon>
        <taxon>Dryococelus</taxon>
    </lineage>
</organism>
<evidence type="ECO:0000313" key="1">
    <source>
        <dbReference type="EMBL" id="KAJ8893073.1"/>
    </source>
</evidence>
<protein>
    <submittedName>
        <fullName evidence="1">Uncharacterized protein</fullName>
    </submittedName>
</protein>
<accession>A0ABQ9I8U5</accession>
<dbReference type="Proteomes" id="UP001159363">
    <property type="component" value="Chromosome 2"/>
</dbReference>
<dbReference type="InterPro" id="IPR036397">
    <property type="entry name" value="RNaseH_sf"/>
</dbReference>
<keyword evidence="2" id="KW-1185">Reference proteome</keyword>
<proteinExistence type="predicted"/>
<comment type="caution">
    <text evidence="1">The sequence shown here is derived from an EMBL/GenBank/DDBJ whole genome shotgun (WGS) entry which is preliminary data.</text>
</comment>
<dbReference type="Gene3D" id="3.30.420.10">
    <property type="entry name" value="Ribonuclease H-like superfamily/Ribonuclease H"/>
    <property type="match status" value="1"/>
</dbReference>
<dbReference type="InterPro" id="IPR036388">
    <property type="entry name" value="WH-like_DNA-bd_sf"/>
</dbReference>
<dbReference type="Gene3D" id="1.10.10.10">
    <property type="entry name" value="Winged helix-like DNA-binding domain superfamily/Winged helix DNA-binding domain"/>
    <property type="match status" value="1"/>
</dbReference>